<dbReference type="GO" id="GO:0098553">
    <property type="term" value="C:lumenal side of endoplasmic reticulum membrane"/>
    <property type="evidence" value="ECO:0007669"/>
    <property type="project" value="TreeGrafter"/>
</dbReference>
<comment type="similarity">
    <text evidence="2">Belongs to the peptidase A22B family.</text>
</comment>
<sequence length="597" mass="66819">MSTTSPPGFLEGALDRVIHETHKTKPLLPLYLHLILSSIFPIFIAAHASLRRPSSAAPVKKNKKSRRITDQDSDTEEESSSPIETLTTTDAILFPILAGGTLTGLYVTIKWLEDPSILNKILGYYFNWIGTFFTFKLVRDGLYLIRSLVFPTQFSRGGTVYKYNATSDSFDVTGNNGATLEDVNTAGAFGRPFRALPFLAKARRRLYYKATCTLNMRKPLSSSKISFSITALDIVAALISALLSFTSVYLGKTPWYLTNLQGFSFCYGSLQFMTPGTSATGSLLLSLLFFYDIYMVFYTPMMVTVATKLEVPIKLLFPRPDDGTCPKPIGALPGSEEMEQYLKCLAKKRTMAMLGLGDIVVPGIMIAFALRFDLYRFYLKMKQQGKAGATEASEERHGKDQKARPTYTPARGMWAERFYTAKTLWSPALKAKSFPKPYFKATMVGYVLGMIATLLVMQVWQHAQPALLYLVPGVLISFWGMALSKREIKLLWNYDEAEEDKEKEKKEEADKKNKQESKSKEEESTKKEGAEEKKSTKSKDDAKDNKEKDPDRPVFSFNIYVPSTRKPFRETESTPSTEAHGDSATEDTLQASNSAAS</sequence>
<evidence type="ECO:0000256" key="7">
    <source>
        <dbReference type="ARBA" id="ARBA00023136"/>
    </source>
</evidence>
<evidence type="ECO:0000256" key="3">
    <source>
        <dbReference type="ARBA" id="ARBA00022692"/>
    </source>
</evidence>
<comment type="subcellular location">
    <subcellularLocation>
        <location evidence="1">Endoplasmic reticulum membrane</location>
        <topology evidence="1">Multi-pass membrane protein</topology>
    </subcellularLocation>
</comment>
<organism evidence="10 11">
    <name type="scientific">Knufia fluminis</name>
    <dbReference type="NCBI Taxonomy" id="191047"/>
    <lineage>
        <taxon>Eukaryota</taxon>
        <taxon>Fungi</taxon>
        <taxon>Dikarya</taxon>
        <taxon>Ascomycota</taxon>
        <taxon>Pezizomycotina</taxon>
        <taxon>Eurotiomycetes</taxon>
        <taxon>Chaetothyriomycetidae</taxon>
        <taxon>Chaetothyriales</taxon>
        <taxon>Trichomeriaceae</taxon>
        <taxon>Knufia</taxon>
    </lineage>
</organism>
<feature type="compositionally biased region" description="Basic and acidic residues" evidence="8">
    <location>
        <begin position="500"/>
        <end position="552"/>
    </location>
</feature>
<keyword evidence="6 9" id="KW-1133">Transmembrane helix</keyword>
<dbReference type="Proteomes" id="UP001316803">
    <property type="component" value="Unassembled WGS sequence"/>
</dbReference>
<dbReference type="PANTHER" id="PTHR12174:SF23">
    <property type="entry name" value="MINOR HISTOCOMPATIBILITY ANTIGEN H13"/>
    <property type="match status" value="1"/>
</dbReference>
<dbReference type="GO" id="GO:0006465">
    <property type="term" value="P:signal peptide processing"/>
    <property type="evidence" value="ECO:0007669"/>
    <property type="project" value="TreeGrafter"/>
</dbReference>
<dbReference type="InterPro" id="IPR007369">
    <property type="entry name" value="Peptidase_A22B_SPP"/>
</dbReference>
<dbReference type="InterPro" id="IPR006639">
    <property type="entry name" value="Preselin/SPP"/>
</dbReference>
<dbReference type="GO" id="GO:0033619">
    <property type="term" value="P:membrane protein proteolysis"/>
    <property type="evidence" value="ECO:0007669"/>
    <property type="project" value="TreeGrafter"/>
</dbReference>
<evidence type="ECO:0000313" key="11">
    <source>
        <dbReference type="Proteomes" id="UP001316803"/>
    </source>
</evidence>
<evidence type="ECO:0000256" key="1">
    <source>
        <dbReference type="ARBA" id="ARBA00004477"/>
    </source>
</evidence>
<feature type="transmembrane region" description="Helical" evidence="9">
    <location>
        <begin position="351"/>
        <end position="372"/>
    </location>
</feature>
<evidence type="ECO:0008006" key="12">
    <source>
        <dbReference type="Google" id="ProtNLM"/>
    </source>
</evidence>
<feature type="transmembrane region" description="Helical" evidence="9">
    <location>
        <begin position="466"/>
        <end position="483"/>
    </location>
</feature>
<evidence type="ECO:0000256" key="2">
    <source>
        <dbReference type="ARBA" id="ARBA00006859"/>
    </source>
</evidence>
<feature type="region of interest" description="Disordered" evidence="8">
    <location>
        <begin position="56"/>
        <end position="83"/>
    </location>
</feature>
<protein>
    <recommendedName>
        <fullName evidence="12">Signal peptide peptidase</fullName>
    </recommendedName>
</protein>
<proteinExistence type="inferred from homology"/>
<dbReference type="GO" id="GO:0042500">
    <property type="term" value="F:aspartic endopeptidase activity, intramembrane cleaving"/>
    <property type="evidence" value="ECO:0007669"/>
    <property type="project" value="InterPro"/>
</dbReference>
<evidence type="ECO:0000256" key="8">
    <source>
        <dbReference type="SAM" id="MobiDB-lite"/>
    </source>
</evidence>
<feature type="region of interest" description="Disordered" evidence="8">
    <location>
        <begin position="497"/>
        <end position="597"/>
    </location>
</feature>
<name>A0AAN8E944_9EURO</name>
<reference evidence="10 11" key="1">
    <citation type="submission" date="2022-12" db="EMBL/GenBank/DDBJ databases">
        <title>Genomic features and morphological characterization of a novel Knufia sp. strain isolated from spacecraft assembly facility.</title>
        <authorList>
            <person name="Teixeira M."/>
            <person name="Chander A.M."/>
            <person name="Stajich J.E."/>
            <person name="Venkateswaran K."/>
        </authorList>
    </citation>
    <scope>NUCLEOTIDE SEQUENCE [LARGE SCALE GENOMIC DNA]</scope>
    <source>
        <strain evidence="10 11">FJI-L2-BK-P2</strain>
    </source>
</reference>
<dbReference type="PANTHER" id="PTHR12174">
    <property type="entry name" value="SIGNAL PEPTIDE PEPTIDASE"/>
    <property type="match status" value="1"/>
</dbReference>
<evidence type="ECO:0000313" key="10">
    <source>
        <dbReference type="EMBL" id="KAK5949344.1"/>
    </source>
</evidence>
<dbReference type="EMBL" id="JAKLMC020000037">
    <property type="protein sequence ID" value="KAK5949344.1"/>
    <property type="molecule type" value="Genomic_DNA"/>
</dbReference>
<accession>A0AAN8E944</accession>
<dbReference type="AlphaFoldDB" id="A0AAN8E944"/>
<feature type="transmembrane region" description="Helical" evidence="9">
    <location>
        <begin position="225"/>
        <end position="249"/>
    </location>
</feature>
<keyword evidence="7 9" id="KW-0472">Membrane</keyword>
<keyword evidence="11" id="KW-1185">Reference proteome</keyword>
<dbReference type="Pfam" id="PF04258">
    <property type="entry name" value="Peptidase_A22B"/>
    <property type="match status" value="1"/>
</dbReference>
<feature type="transmembrane region" description="Helical" evidence="9">
    <location>
        <begin position="30"/>
        <end position="50"/>
    </location>
</feature>
<evidence type="ECO:0000256" key="6">
    <source>
        <dbReference type="ARBA" id="ARBA00022989"/>
    </source>
</evidence>
<feature type="transmembrane region" description="Helical" evidence="9">
    <location>
        <begin position="284"/>
        <end position="306"/>
    </location>
</feature>
<gene>
    <name evidence="10" type="ORF">OHC33_009697</name>
</gene>
<dbReference type="SMART" id="SM00730">
    <property type="entry name" value="PSN"/>
    <property type="match status" value="1"/>
</dbReference>
<keyword evidence="3 9" id="KW-0812">Transmembrane</keyword>
<keyword evidence="5" id="KW-0256">Endoplasmic reticulum</keyword>
<feature type="transmembrane region" description="Helical" evidence="9">
    <location>
        <begin position="438"/>
        <end position="460"/>
    </location>
</feature>
<dbReference type="GO" id="GO:0098554">
    <property type="term" value="C:cytoplasmic side of endoplasmic reticulum membrane"/>
    <property type="evidence" value="ECO:0007669"/>
    <property type="project" value="TreeGrafter"/>
</dbReference>
<evidence type="ECO:0000256" key="4">
    <source>
        <dbReference type="ARBA" id="ARBA00022801"/>
    </source>
</evidence>
<evidence type="ECO:0000256" key="9">
    <source>
        <dbReference type="SAM" id="Phobius"/>
    </source>
</evidence>
<feature type="compositionally biased region" description="Polar residues" evidence="8">
    <location>
        <begin position="586"/>
        <end position="597"/>
    </location>
</feature>
<comment type="caution">
    <text evidence="10">The sequence shown here is derived from an EMBL/GenBank/DDBJ whole genome shotgun (WGS) entry which is preliminary data.</text>
</comment>
<evidence type="ECO:0000256" key="5">
    <source>
        <dbReference type="ARBA" id="ARBA00022824"/>
    </source>
</evidence>
<keyword evidence="4" id="KW-0378">Hydrolase</keyword>